<dbReference type="PRINTS" id="PR00773">
    <property type="entry name" value="GRPEPROTEIN"/>
</dbReference>
<dbReference type="CDD" id="cd00446">
    <property type="entry name" value="GrpE"/>
    <property type="match status" value="1"/>
</dbReference>
<proteinExistence type="inferred from homology"/>
<dbReference type="GO" id="GO:0042803">
    <property type="term" value="F:protein homodimerization activity"/>
    <property type="evidence" value="ECO:0007669"/>
    <property type="project" value="InterPro"/>
</dbReference>
<gene>
    <name evidence="5" type="ORF">B9Q03_01710</name>
</gene>
<dbReference type="EMBL" id="NEXE01000007">
    <property type="protein sequence ID" value="PSN92265.1"/>
    <property type="molecule type" value="Genomic_DNA"/>
</dbReference>
<evidence type="ECO:0000256" key="2">
    <source>
        <dbReference type="ARBA" id="ARBA00023186"/>
    </source>
</evidence>
<dbReference type="PANTHER" id="PTHR21237">
    <property type="entry name" value="GRPE PROTEIN"/>
    <property type="match status" value="1"/>
</dbReference>
<organism evidence="5 6">
    <name type="scientific">Candidatus Marsarchaeota G2 archaeon OSP_D</name>
    <dbReference type="NCBI Taxonomy" id="1978157"/>
    <lineage>
        <taxon>Archaea</taxon>
        <taxon>Candidatus Marsarchaeota</taxon>
        <taxon>Candidatus Marsarchaeota group 2</taxon>
    </lineage>
</organism>
<dbReference type="Proteomes" id="UP000240322">
    <property type="component" value="Unassembled WGS sequence"/>
</dbReference>
<keyword evidence="2" id="KW-0143">Chaperone</keyword>
<dbReference type="HAMAP" id="MF_01151">
    <property type="entry name" value="GrpE"/>
    <property type="match status" value="1"/>
</dbReference>
<dbReference type="AlphaFoldDB" id="A0A2R6B0Y0"/>
<dbReference type="SUPFAM" id="SSF58014">
    <property type="entry name" value="Coiled-coil domain of nucleotide exchange factor GrpE"/>
    <property type="match status" value="1"/>
</dbReference>
<dbReference type="InterPro" id="IPR000740">
    <property type="entry name" value="GrpE"/>
</dbReference>
<dbReference type="InterPro" id="IPR013805">
    <property type="entry name" value="GrpE_CC"/>
</dbReference>
<evidence type="ECO:0000313" key="5">
    <source>
        <dbReference type="EMBL" id="PSN92265.1"/>
    </source>
</evidence>
<sequence>MSQPTAEQESNQSINKGDVNASTERTEVEQLRDEVKRLTEELEKQKKRSDELLNSLKYLKADYDNLIKRTNKEIDEIKRVASERVIKEIIDLKEIVEGALRMIRDKAEPAVVEGFELILSKIDDILESESVTEIKAKGERFDPYYHEVVGVVESDEPDGMIIEVVRRGYTMNGRVIRPCMVKVSKQRGMSQVA</sequence>
<feature type="region of interest" description="Disordered" evidence="4">
    <location>
        <begin position="1"/>
        <end position="30"/>
    </location>
</feature>
<dbReference type="GO" id="GO:0051082">
    <property type="term" value="F:unfolded protein binding"/>
    <property type="evidence" value="ECO:0007669"/>
    <property type="project" value="TreeGrafter"/>
</dbReference>
<dbReference type="GO" id="GO:0006457">
    <property type="term" value="P:protein folding"/>
    <property type="evidence" value="ECO:0007669"/>
    <property type="project" value="InterPro"/>
</dbReference>
<dbReference type="Gene3D" id="3.90.20.20">
    <property type="match status" value="1"/>
</dbReference>
<dbReference type="InterPro" id="IPR009012">
    <property type="entry name" value="GrpE_head"/>
</dbReference>
<dbReference type="GO" id="GO:0000774">
    <property type="term" value="F:adenyl-nucleotide exchange factor activity"/>
    <property type="evidence" value="ECO:0007669"/>
    <property type="project" value="InterPro"/>
</dbReference>
<dbReference type="Gene3D" id="2.30.22.10">
    <property type="entry name" value="Head domain of nucleotide exchange factor GrpE"/>
    <property type="match status" value="1"/>
</dbReference>
<evidence type="ECO:0000256" key="3">
    <source>
        <dbReference type="RuleBase" id="RU004478"/>
    </source>
</evidence>
<reference evidence="5 6" key="1">
    <citation type="submission" date="2017-04" db="EMBL/GenBank/DDBJ databases">
        <title>Novel microbial lineages endemic to geothermal iron-oxide mats fill important gaps in the evolutionary history of Archaea.</title>
        <authorList>
            <person name="Jay Z.J."/>
            <person name="Beam J.P."/>
            <person name="Dlakic M."/>
            <person name="Rusch D.B."/>
            <person name="Kozubal M.A."/>
            <person name="Inskeep W.P."/>
        </authorList>
    </citation>
    <scope>NUCLEOTIDE SEQUENCE [LARGE SCALE GENOMIC DNA]</scope>
    <source>
        <strain evidence="5">OSP_D</strain>
    </source>
</reference>
<feature type="compositionally biased region" description="Polar residues" evidence="4">
    <location>
        <begin position="1"/>
        <end position="23"/>
    </location>
</feature>
<protein>
    <submittedName>
        <fullName evidence="5">Nucleotide exchange factor GrpE</fullName>
    </submittedName>
</protein>
<comment type="caution">
    <text evidence="5">The sequence shown here is derived from an EMBL/GenBank/DDBJ whole genome shotgun (WGS) entry which is preliminary data.</text>
</comment>
<name>A0A2R6B0Y0_9ARCH</name>
<evidence type="ECO:0000313" key="6">
    <source>
        <dbReference type="Proteomes" id="UP000240322"/>
    </source>
</evidence>
<evidence type="ECO:0000256" key="4">
    <source>
        <dbReference type="SAM" id="MobiDB-lite"/>
    </source>
</evidence>
<accession>A0A2R6B0Y0</accession>
<dbReference type="Pfam" id="PF01025">
    <property type="entry name" value="GrpE"/>
    <property type="match status" value="1"/>
</dbReference>
<comment type="similarity">
    <text evidence="1 3">Belongs to the GrpE family.</text>
</comment>
<dbReference type="PANTHER" id="PTHR21237:SF23">
    <property type="entry name" value="GRPE PROTEIN HOMOLOG, MITOCHONDRIAL"/>
    <property type="match status" value="1"/>
</dbReference>
<evidence type="ECO:0000256" key="1">
    <source>
        <dbReference type="ARBA" id="ARBA00009054"/>
    </source>
</evidence>
<dbReference type="SUPFAM" id="SSF51064">
    <property type="entry name" value="Head domain of nucleotide exchange factor GrpE"/>
    <property type="match status" value="1"/>
</dbReference>
<dbReference type="GO" id="GO:0051087">
    <property type="term" value="F:protein-folding chaperone binding"/>
    <property type="evidence" value="ECO:0007669"/>
    <property type="project" value="InterPro"/>
</dbReference>